<comment type="cofactor">
    <cofactor evidence="4 5">
        <name>pyridoxal 5'-phosphate</name>
        <dbReference type="ChEBI" id="CHEBI:597326"/>
    </cofactor>
</comment>
<dbReference type="InterPro" id="IPR015422">
    <property type="entry name" value="PyrdxlP-dep_Trfase_small"/>
</dbReference>
<dbReference type="GO" id="GO:0019805">
    <property type="term" value="P:quinolinate biosynthetic process"/>
    <property type="evidence" value="ECO:0007669"/>
    <property type="project" value="UniProtKB-UniRule"/>
</dbReference>
<dbReference type="InterPro" id="IPR015424">
    <property type="entry name" value="PyrdxlP-dep_Trfase"/>
</dbReference>
<protein>
    <recommendedName>
        <fullName evidence="4 5">Kynureninase</fullName>
        <ecNumber evidence="4 5">3.7.1.3</ecNumber>
    </recommendedName>
    <alternativeName>
        <fullName evidence="4">L-kynurenine hydrolase</fullName>
    </alternativeName>
</protein>
<evidence type="ECO:0000313" key="9">
    <source>
        <dbReference type="WBParaSite" id="HNAJ_0000212601-mRNA-1"/>
    </source>
</evidence>
<evidence type="ECO:0000256" key="3">
    <source>
        <dbReference type="ARBA" id="ARBA00022898"/>
    </source>
</evidence>
<dbReference type="Gene3D" id="3.40.640.10">
    <property type="entry name" value="Type I PLP-dependent aspartate aminotransferase-like (Major domain)"/>
    <property type="match status" value="1"/>
</dbReference>
<keyword evidence="1 4" id="KW-0662">Pyridine nucleotide biosynthesis</keyword>
<dbReference type="WBParaSite" id="HNAJ_0000212601-mRNA-1">
    <property type="protein sequence ID" value="HNAJ_0000212601-mRNA-1"/>
    <property type="gene ID" value="HNAJ_0000212601"/>
</dbReference>
<dbReference type="OrthoDB" id="5978656at2759"/>
<evidence type="ECO:0000313" key="8">
    <source>
        <dbReference type="Proteomes" id="UP000278807"/>
    </source>
</evidence>
<dbReference type="PANTHER" id="PTHR14084">
    <property type="entry name" value="KYNURENINASE"/>
    <property type="match status" value="1"/>
</dbReference>
<comment type="catalytic activity">
    <reaction evidence="4 5">
        <text>L-kynurenine + H2O = anthranilate + L-alanine + H(+)</text>
        <dbReference type="Rhea" id="RHEA:16813"/>
        <dbReference type="ChEBI" id="CHEBI:15377"/>
        <dbReference type="ChEBI" id="CHEBI:15378"/>
        <dbReference type="ChEBI" id="CHEBI:16567"/>
        <dbReference type="ChEBI" id="CHEBI:57959"/>
        <dbReference type="ChEBI" id="CHEBI:57972"/>
        <dbReference type="EC" id="3.7.1.3"/>
    </reaction>
</comment>
<dbReference type="PANTHER" id="PTHR14084:SF0">
    <property type="entry name" value="KYNURENINASE"/>
    <property type="match status" value="1"/>
</dbReference>
<evidence type="ECO:0000256" key="5">
    <source>
        <dbReference type="PIRNR" id="PIRNR038800"/>
    </source>
</evidence>
<dbReference type="STRING" id="102285.A0A0R3T4Y8"/>
<dbReference type="UniPathway" id="UPA00253">
    <property type="reaction ID" value="UER00329"/>
</dbReference>
<feature type="binding site" evidence="4">
    <location>
        <position position="233"/>
    </location>
    <ligand>
        <name>pyridoxal 5'-phosphate</name>
        <dbReference type="ChEBI" id="CHEBI:597326"/>
    </ligand>
</feature>
<feature type="binding site" evidence="4">
    <location>
        <position position="117"/>
    </location>
    <ligand>
        <name>pyridoxal 5'-phosphate</name>
        <dbReference type="ChEBI" id="CHEBI:597326"/>
    </ligand>
</feature>
<feature type="binding site" evidence="4">
    <location>
        <position position="118"/>
    </location>
    <ligand>
        <name>pyridoxal 5'-phosphate</name>
        <dbReference type="ChEBI" id="CHEBI:597326"/>
    </ligand>
</feature>
<dbReference type="InterPro" id="IPR015421">
    <property type="entry name" value="PyrdxlP-dep_Trfase_major"/>
</dbReference>
<comment type="caution">
    <text evidence="4">Lacks conserved residue(s) required for the propagation of feature annotation.</text>
</comment>
<dbReference type="GO" id="GO:0043420">
    <property type="term" value="P:anthranilate metabolic process"/>
    <property type="evidence" value="ECO:0007669"/>
    <property type="project" value="UniProtKB-UniRule"/>
</dbReference>
<dbReference type="InterPro" id="IPR010111">
    <property type="entry name" value="Kynureninase"/>
</dbReference>
<proteinExistence type="inferred from homology"/>
<dbReference type="GO" id="GO:0030170">
    <property type="term" value="F:pyridoxal phosphate binding"/>
    <property type="evidence" value="ECO:0007669"/>
    <property type="project" value="UniProtKB-UniRule"/>
</dbReference>
<feature type="binding site" evidence="4">
    <location>
        <position position="255"/>
    </location>
    <ligand>
        <name>pyridoxal 5'-phosphate</name>
        <dbReference type="ChEBI" id="CHEBI:597326"/>
    </ligand>
</feature>
<feature type="binding site" evidence="4">
    <location>
        <position position="296"/>
    </location>
    <ligand>
        <name>pyridoxal 5'-phosphate</name>
        <dbReference type="ChEBI" id="CHEBI:597326"/>
    </ligand>
</feature>
<dbReference type="AlphaFoldDB" id="A0A0R3T4Y8"/>
<comment type="catalytic activity">
    <reaction evidence="5">
        <text>3-hydroxy-L-kynurenine + H2O = 3-hydroxyanthranilate + L-alanine + H(+)</text>
        <dbReference type="Rhea" id="RHEA:25143"/>
        <dbReference type="ChEBI" id="CHEBI:15377"/>
        <dbReference type="ChEBI" id="CHEBI:15378"/>
        <dbReference type="ChEBI" id="CHEBI:36559"/>
        <dbReference type="ChEBI" id="CHEBI:57972"/>
        <dbReference type="ChEBI" id="CHEBI:58125"/>
        <dbReference type="EC" id="3.7.1.3"/>
    </reaction>
</comment>
<feature type="modified residue" description="N6-(pyridoxal phosphate)lysine" evidence="4">
    <location>
        <position position="256"/>
    </location>
</feature>
<comment type="subunit">
    <text evidence="4 5">Homodimer.</text>
</comment>
<evidence type="ECO:0000259" key="6">
    <source>
        <dbReference type="Pfam" id="PF00266"/>
    </source>
</evidence>
<feature type="binding site" evidence="4">
    <location>
        <position position="230"/>
    </location>
    <ligand>
        <name>pyridoxal 5'-phosphate</name>
        <dbReference type="ChEBI" id="CHEBI:597326"/>
    </ligand>
</feature>
<keyword evidence="2 4" id="KW-0378">Hydrolase</keyword>
<dbReference type="EC" id="3.7.1.3" evidence="4 5"/>
<keyword evidence="8" id="KW-1185">Reference proteome</keyword>
<dbReference type="Pfam" id="PF22580">
    <property type="entry name" value="KYNU_C"/>
    <property type="match status" value="1"/>
</dbReference>
<keyword evidence="3 4" id="KW-0663">Pyridoxal phosphate</keyword>
<feature type="binding site" evidence="4">
    <location>
        <begin position="145"/>
        <end position="148"/>
    </location>
    <ligand>
        <name>pyridoxal 5'-phosphate</name>
        <dbReference type="ChEBI" id="CHEBI:597326"/>
    </ligand>
</feature>
<dbReference type="GO" id="GO:0034354">
    <property type="term" value="P:'de novo' NAD+ biosynthetic process from L-tryptophan"/>
    <property type="evidence" value="ECO:0007669"/>
    <property type="project" value="UniProtKB-UniRule"/>
</dbReference>
<dbReference type="HAMAP" id="MF_01970">
    <property type="entry name" value="Kynureninase"/>
    <property type="match status" value="1"/>
</dbReference>
<dbReference type="UniPathway" id="UPA00334">
    <property type="reaction ID" value="UER00455"/>
</dbReference>
<reference evidence="7 8" key="2">
    <citation type="submission" date="2018-11" db="EMBL/GenBank/DDBJ databases">
        <authorList>
            <consortium name="Pathogen Informatics"/>
        </authorList>
    </citation>
    <scope>NUCLEOTIDE SEQUENCE [LARGE SCALE GENOMIC DNA]</scope>
</reference>
<dbReference type="GO" id="GO:0030429">
    <property type="term" value="F:kynureninase activity"/>
    <property type="evidence" value="ECO:0007669"/>
    <property type="project" value="UniProtKB-UniRule"/>
</dbReference>
<dbReference type="PIRSF" id="PIRSF038800">
    <property type="entry name" value="KYNU"/>
    <property type="match status" value="1"/>
</dbReference>
<dbReference type="GO" id="GO:0097053">
    <property type="term" value="P:L-kynurenine catabolic process"/>
    <property type="evidence" value="ECO:0007669"/>
    <property type="project" value="UniProtKB-UniRule"/>
</dbReference>
<evidence type="ECO:0000256" key="1">
    <source>
        <dbReference type="ARBA" id="ARBA00022642"/>
    </source>
</evidence>
<dbReference type="GO" id="GO:0019441">
    <property type="term" value="P:L-tryptophan catabolic process to kynurenine"/>
    <property type="evidence" value="ECO:0007669"/>
    <property type="project" value="TreeGrafter"/>
</dbReference>
<organism evidence="9">
    <name type="scientific">Rodentolepis nana</name>
    <name type="common">Dwarf tapeworm</name>
    <name type="synonym">Hymenolepis nana</name>
    <dbReference type="NCBI Taxonomy" id="102285"/>
    <lineage>
        <taxon>Eukaryota</taxon>
        <taxon>Metazoa</taxon>
        <taxon>Spiralia</taxon>
        <taxon>Lophotrochozoa</taxon>
        <taxon>Platyhelminthes</taxon>
        <taxon>Cestoda</taxon>
        <taxon>Eucestoda</taxon>
        <taxon>Cyclophyllidea</taxon>
        <taxon>Hymenolepididae</taxon>
        <taxon>Rodentolepis</taxon>
    </lineage>
</organism>
<dbReference type="InterPro" id="IPR000192">
    <property type="entry name" value="Aminotrans_V_dom"/>
</dbReference>
<dbReference type="GO" id="GO:0005737">
    <property type="term" value="C:cytoplasm"/>
    <property type="evidence" value="ECO:0007669"/>
    <property type="project" value="UniProtKB-SubCell"/>
</dbReference>
<comment type="subcellular location">
    <subcellularLocation>
        <location evidence="4 5">Cytoplasm</location>
    </subcellularLocation>
</comment>
<accession>A0A0R3T4Y8</accession>
<dbReference type="Gene3D" id="3.90.1150.10">
    <property type="entry name" value="Aspartate Aminotransferase, domain 1"/>
    <property type="match status" value="1"/>
</dbReference>
<reference evidence="9" key="1">
    <citation type="submission" date="2017-02" db="UniProtKB">
        <authorList>
            <consortium name="WormBaseParasite"/>
        </authorList>
    </citation>
    <scope>IDENTIFICATION</scope>
</reference>
<dbReference type="NCBIfam" id="TIGR01814">
    <property type="entry name" value="kynureninase"/>
    <property type="match status" value="1"/>
</dbReference>
<dbReference type="EMBL" id="UZAE01000977">
    <property type="protein sequence ID" value="VDN97984.1"/>
    <property type="molecule type" value="Genomic_DNA"/>
</dbReference>
<dbReference type="Pfam" id="PF00266">
    <property type="entry name" value="Aminotran_5"/>
    <property type="match status" value="1"/>
</dbReference>
<dbReference type="Proteomes" id="UP000278807">
    <property type="component" value="Unassembled WGS sequence"/>
</dbReference>
<comment type="pathway">
    <text evidence="4 5">Amino-acid degradation; L-kynurenine degradation; L-alanine and anthranilate from L-kynurenine: step 1/1.</text>
</comment>
<name>A0A0R3T4Y8_RODNA</name>
<feature type="domain" description="Aminotransferase class V" evidence="6">
    <location>
        <begin position="134"/>
        <end position="263"/>
    </location>
</feature>
<evidence type="ECO:0000256" key="4">
    <source>
        <dbReference type="HAMAP-Rule" id="MF_03017"/>
    </source>
</evidence>
<gene>
    <name evidence="7" type="ORF">HNAJ_LOCUS2125</name>
</gene>
<evidence type="ECO:0000313" key="7">
    <source>
        <dbReference type="EMBL" id="VDN97984.1"/>
    </source>
</evidence>
<sequence length="451" mass="50486">MEKTKEMADYLDEHDPLKNFRSKFQIPTIGELKKHLGEEECNNNTEVIYLCTNSLGLPPKSTKENLEKVMESWRVLGVLSHTHGVSPTEASDIKPKNFLAEHVVGALPDEVAVMESLTSNIHTLLAAFYKPDGLKNKILIEKNAFPSDYYAVESQMHIRGVEKSSLIEIDLRPKGNYLTKWEIAEVITNNANELALVWLPGVSYLTGQKLDIPFITQHVHEVAKCPIGFDLAHSVGNVEIQLHDWDVDFAAWCGYKYLCGSPGGCAGIFVHEKHHMSNGEFAPTKKYAYGPELTGWWGHRYSTRFQMKNVMEVEGGADSYRRSCPSMLLNSALTSSLMIFQEAGGMKALVEKSAKLTQFFVSLLTTGPEAEELGLELISPASLNDRGSQISIKTNVDVEELYSRLIMRGVICDTRKPCYIRLAPFALYNSFNDVYKAAKIIIEEIKIVSKS</sequence>
<comment type="function">
    <text evidence="4 5">Catalyzes the cleavage of L-kynurenine (L-Kyn) and L-3-hydroxykynurenine (L-3OHKyn) into anthranilic acid (AA) and 3-hydroxyanthranilic acid (3-OHAA), respectively.</text>
</comment>
<comment type="pathway">
    <text evidence="4 5">Cofactor biosynthesis; NAD(+) biosynthesis; quinolinate from L-kynurenine: step 2/3.</text>
</comment>
<dbReference type="SUPFAM" id="SSF53383">
    <property type="entry name" value="PLP-dependent transferases"/>
    <property type="match status" value="1"/>
</dbReference>
<evidence type="ECO:0000256" key="2">
    <source>
        <dbReference type="ARBA" id="ARBA00022801"/>
    </source>
</evidence>
<comment type="similarity">
    <text evidence="4 5">Belongs to the kynureninase family.</text>
</comment>
<keyword evidence="4 5" id="KW-0963">Cytoplasm</keyword>